<dbReference type="SUPFAM" id="SSF53901">
    <property type="entry name" value="Thiolase-like"/>
    <property type="match status" value="2"/>
</dbReference>
<keyword evidence="2" id="KW-0444">Lipid biosynthesis</keyword>
<proteinExistence type="inferred from homology"/>
<evidence type="ECO:0000256" key="1">
    <source>
        <dbReference type="ARBA" id="ARBA00008467"/>
    </source>
</evidence>
<evidence type="ECO:0000256" key="7">
    <source>
        <dbReference type="ARBA" id="ARBA00023315"/>
    </source>
</evidence>
<keyword evidence="7" id="KW-0012">Acyltransferase</keyword>
<dbReference type="PIRSF" id="PIRSF000447">
    <property type="entry name" value="KAS_II"/>
    <property type="match status" value="1"/>
</dbReference>
<name>A0A381SPM4_9ZZZZ</name>
<keyword evidence="6" id="KW-0275">Fatty acid biosynthesis</keyword>
<feature type="domain" description="Ketosynthase family 3 (KS3)" evidence="8">
    <location>
        <begin position="2"/>
        <end position="410"/>
    </location>
</feature>
<dbReference type="FunFam" id="3.40.47.10:FF:000009">
    <property type="entry name" value="3-oxoacyl-[acyl-carrier-protein] synthase 2"/>
    <property type="match status" value="1"/>
</dbReference>
<dbReference type="GO" id="GO:0004315">
    <property type="term" value="F:3-oxoacyl-[acyl-carrier-protein] synthase activity"/>
    <property type="evidence" value="ECO:0007669"/>
    <property type="project" value="TreeGrafter"/>
</dbReference>
<gene>
    <name evidence="9" type="ORF">METZ01_LOCUS58834</name>
</gene>
<dbReference type="EMBL" id="UINC01003398">
    <property type="protein sequence ID" value="SVA05980.1"/>
    <property type="molecule type" value="Genomic_DNA"/>
</dbReference>
<evidence type="ECO:0000256" key="6">
    <source>
        <dbReference type="ARBA" id="ARBA00023160"/>
    </source>
</evidence>
<dbReference type="NCBIfam" id="TIGR03150">
    <property type="entry name" value="fabF"/>
    <property type="match status" value="1"/>
</dbReference>
<dbReference type="Gene3D" id="3.40.47.10">
    <property type="match status" value="1"/>
</dbReference>
<dbReference type="SMART" id="SM00825">
    <property type="entry name" value="PKS_KS"/>
    <property type="match status" value="1"/>
</dbReference>
<dbReference type="PANTHER" id="PTHR11712:SF336">
    <property type="entry name" value="3-OXOACYL-[ACYL-CARRIER-PROTEIN] SYNTHASE, MITOCHONDRIAL"/>
    <property type="match status" value="1"/>
</dbReference>
<protein>
    <recommendedName>
        <fullName evidence="8">Ketosynthase family 3 (KS3) domain-containing protein</fullName>
    </recommendedName>
</protein>
<dbReference type="PANTHER" id="PTHR11712">
    <property type="entry name" value="POLYKETIDE SYNTHASE-RELATED"/>
    <property type="match status" value="1"/>
</dbReference>
<evidence type="ECO:0000256" key="4">
    <source>
        <dbReference type="ARBA" id="ARBA00022832"/>
    </source>
</evidence>
<dbReference type="InterPro" id="IPR017568">
    <property type="entry name" value="3-oxoacyl-ACP_synth-2"/>
</dbReference>
<dbReference type="NCBIfam" id="NF005589">
    <property type="entry name" value="PRK07314.1"/>
    <property type="match status" value="1"/>
</dbReference>
<dbReference type="AlphaFoldDB" id="A0A381SPM4"/>
<dbReference type="InterPro" id="IPR014030">
    <property type="entry name" value="Ketoacyl_synth_N"/>
</dbReference>
<reference evidence="9" key="1">
    <citation type="submission" date="2018-05" db="EMBL/GenBank/DDBJ databases">
        <authorList>
            <person name="Lanie J.A."/>
            <person name="Ng W.-L."/>
            <person name="Kazmierczak K.M."/>
            <person name="Andrzejewski T.M."/>
            <person name="Davidsen T.M."/>
            <person name="Wayne K.J."/>
            <person name="Tettelin H."/>
            <person name="Glass J.I."/>
            <person name="Rusch D."/>
            <person name="Podicherti R."/>
            <person name="Tsui H.-C.T."/>
            <person name="Winkler M.E."/>
        </authorList>
    </citation>
    <scope>NUCLEOTIDE SEQUENCE</scope>
</reference>
<keyword evidence="4" id="KW-0276">Fatty acid metabolism</keyword>
<evidence type="ECO:0000256" key="3">
    <source>
        <dbReference type="ARBA" id="ARBA00022679"/>
    </source>
</evidence>
<dbReference type="Pfam" id="PF00109">
    <property type="entry name" value="ketoacyl-synt"/>
    <property type="match status" value="1"/>
</dbReference>
<evidence type="ECO:0000313" key="9">
    <source>
        <dbReference type="EMBL" id="SVA05980.1"/>
    </source>
</evidence>
<evidence type="ECO:0000256" key="2">
    <source>
        <dbReference type="ARBA" id="ARBA00022516"/>
    </source>
</evidence>
<dbReference type="InterPro" id="IPR014031">
    <property type="entry name" value="Ketoacyl_synth_C"/>
</dbReference>
<evidence type="ECO:0000259" key="8">
    <source>
        <dbReference type="PROSITE" id="PS52004"/>
    </source>
</evidence>
<organism evidence="9">
    <name type="scientific">marine metagenome</name>
    <dbReference type="NCBI Taxonomy" id="408172"/>
    <lineage>
        <taxon>unclassified sequences</taxon>
        <taxon>metagenomes</taxon>
        <taxon>ecological metagenomes</taxon>
    </lineage>
</organism>
<dbReference type="PROSITE" id="PS52004">
    <property type="entry name" value="KS3_2"/>
    <property type="match status" value="1"/>
</dbReference>
<dbReference type="InterPro" id="IPR020841">
    <property type="entry name" value="PKS_Beta-ketoAc_synthase_dom"/>
</dbReference>
<keyword evidence="5" id="KW-0443">Lipid metabolism</keyword>
<dbReference type="InterPro" id="IPR016039">
    <property type="entry name" value="Thiolase-like"/>
</dbReference>
<dbReference type="GO" id="GO:0005829">
    <property type="term" value="C:cytosol"/>
    <property type="evidence" value="ECO:0007669"/>
    <property type="project" value="TreeGrafter"/>
</dbReference>
<comment type="similarity">
    <text evidence="1">Belongs to the thiolase-like superfamily. Beta-ketoacyl-ACP synthases family.</text>
</comment>
<keyword evidence="3" id="KW-0808">Transferase</keyword>
<accession>A0A381SPM4</accession>
<dbReference type="Pfam" id="PF02801">
    <property type="entry name" value="Ketoacyl-synt_C"/>
    <property type="match status" value="1"/>
</dbReference>
<evidence type="ECO:0000256" key="5">
    <source>
        <dbReference type="ARBA" id="ARBA00023098"/>
    </source>
</evidence>
<dbReference type="GO" id="GO:0006633">
    <property type="term" value="P:fatty acid biosynthetic process"/>
    <property type="evidence" value="ECO:0007669"/>
    <property type="project" value="UniProtKB-KW"/>
</dbReference>
<dbReference type="InterPro" id="IPR000794">
    <property type="entry name" value="Beta-ketoacyl_synthase"/>
</dbReference>
<dbReference type="CDD" id="cd00834">
    <property type="entry name" value="KAS_I_II"/>
    <property type="match status" value="1"/>
</dbReference>
<sequence>MVERVFVTGLGSISPVGLSVDETWSNITKGVSGVDTISSFDPEGYETTFAAEATNFDPEAYIDRKQARRMDRFVQLAAAASLEAFENSGISITNGNADRVSVMVASGIGGIITLSEQIGVLNGRGPSRVSPFLVPMMLPDMASGQVSMLLGAKGANYCTVSACASGADSIGMAFEAIRRGDVDAAVTGGAEAAICPVGVAGFNACQALSKRNDDPKAASRPFDANRDGFVLGEGAGVLVLESQTSMESRGAEPIAEMIGYGSTADAYHITQPGPEGEGGARAMKMAIGKAAVSPESIDYINAHGTSTPLNDKFETMAMKSVFGEHAYNMPISSTKSMTGHLLGASGALEAVITVMALKSQVVPPTINLRDSDPDCDLDYTPGAPRQATITTAMSNSFGFGGHNASLIFQNPS</sequence>